<evidence type="ECO:0000313" key="1">
    <source>
        <dbReference type="EMBL" id="GFC80367.1"/>
    </source>
</evidence>
<name>A0A699R5N3_TANCI</name>
<comment type="caution">
    <text evidence="1">The sequence shown here is derived from an EMBL/GenBank/DDBJ whole genome shotgun (WGS) entry which is preliminary data.</text>
</comment>
<protein>
    <submittedName>
        <fullName evidence="1">Uncharacterized protein</fullName>
    </submittedName>
</protein>
<gene>
    <name evidence="1" type="ORF">Tci_852337</name>
</gene>
<sequence>MVNIIPPDHIDDVPVVEPNQHDDVPIVLEPVLVDENEDLEEEEFEEDVLHPAKAESQGVIDRHHHNTWRHNREILNELKSNI</sequence>
<accession>A0A699R5N3</accession>
<dbReference type="AlphaFoldDB" id="A0A699R5N3"/>
<organism evidence="1">
    <name type="scientific">Tanacetum cinerariifolium</name>
    <name type="common">Dalmatian daisy</name>
    <name type="synonym">Chrysanthemum cinerariifolium</name>
    <dbReference type="NCBI Taxonomy" id="118510"/>
    <lineage>
        <taxon>Eukaryota</taxon>
        <taxon>Viridiplantae</taxon>
        <taxon>Streptophyta</taxon>
        <taxon>Embryophyta</taxon>
        <taxon>Tracheophyta</taxon>
        <taxon>Spermatophyta</taxon>
        <taxon>Magnoliopsida</taxon>
        <taxon>eudicotyledons</taxon>
        <taxon>Gunneridae</taxon>
        <taxon>Pentapetalae</taxon>
        <taxon>asterids</taxon>
        <taxon>campanulids</taxon>
        <taxon>Asterales</taxon>
        <taxon>Asteraceae</taxon>
        <taxon>Asteroideae</taxon>
        <taxon>Anthemideae</taxon>
        <taxon>Anthemidinae</taxon>
        <taxon>Tanacetum</taxon>
    </lineage>
</organism>
<dbReference type="EMBL" id="BKCJ011074803">
    <property type="protein sequence ID" value="GFC80367.1"/>
    <property type="molecule type" value="Genomic_DNA"/>
</dbReference>
<proteinExistence type="predicted"/>
<reference evidence="1" key="1">
    <citation type="journal article" date="2019" name="Sci. Rep.">
        <title>Draft genome of Tanacetum cinerariifolium, the natural source of mosquito coil.</title>
        <authorList>
            <person name="Yamashiro T."/>
            <person name="Shiraishi A."/>
            <person name="Satake H."/>
            <person name="Nakayama K."/>
        </authorList>
    </citation>
    <scope>NUCLEOTIDE SEQUENCE</scope>
</reference>